<evidence type="ECO:0000256" key="1">
    <source>
        <dbReference type="SAM" id="MobiDB-lite"/>
    </source>
</evidence>
<dbReference type="InterPro" id="IPR054817">
    <property type="entry name" value="Glycosyl_F510_1955-like"/>
</dbReference>
<feature type="signal peptide" evidence="2">
    <location>
        <begin position="1"/>
        <end position="18"/>
    </location>
</feature>
<protein>
    <submittedName>
        <fullName evidence="4">F510_1955 family glycosylhydrolase</fullName>
    </submittedName>
</protein>
<dbReference type="Pfam" id="PF07563">
    <property type="entry name" value="DUF1541"/>
    <property type="match status" value="2"/>
</dbReference>
<name>A0ABV8WVZ2_9BACI</name>
<keyword evidence="2" id="KW-0732">Signal</keyword>
<dbReference type="Proteomes" id="UP001595882">
    <property type="component" value="Unassembled WGS sequence"/>
</dbReference>
<keyword evidence="5" id="KW-1185">Reference proteome</keyword>
<dbReference type="PROSITE" id="PS51257">
    <property type="entry name" value="PROKAR_LIPOPROTEIN"/>
    <property type="match status" value="1"/>
</dbReference>
<feature type="region of interest" description="Disordered" evidence="1">
    <location>
        <begin position="300"/>
        <end position="333"/>
    </location>
</feature>
<accession>A0ABV8WVZ2</accession>
<feature type="domain" description="DUF1541" evidence="3">
    <location>
        <begin position="403"/>
        <end position="453"/>
    </location>
</feature>
<gene>
    <name evidence="4" type="ORF">ACFOY7_06815</name>
</gene>
<organism evidence="4 5">
    <name type="scientific">Gracilibacillus xinjiangensis</name>
    <dbReference type="NCBI Taxonomy" id="1193282"/>
    <lineage>
        <taxon>Bacteria</taxon>
        <taxon>Bacillati</taxon>
        <taxon>Bacillota</taxon>
        <taxon>Bacilli</taxon>
        <taxon>Bacillales</taxon>
        <taxon>Bacillaceae</taxon>
        <taxon>Gracilibacillus</taxon>
    </lineage>
</organism>
<comment type="caution">
    <text evidence="4">The sequence shown here is derived from an EMBL/GenBank/DDBJ whole genome shotgun (WGS) entry which is preliminary data.</text>
</comment>
<dbReference type="InterPro" id="IPR015943">
    <property type="entry name" value="WD40/YVTN_repeat-like_dom_sf"/>
</dbReference>
<dbReference type="EMBL" id="JBHSDT010000004">
    <property type="protein sequence ID" value="MFC4402781.1"/>
    <property type="molecule type" value="Genomic_DNA"/>
</dbReference>
<dbReference type="InterPro" id="IPR011438">
    <property type="entry name" value="DUF1541"/>
</dbReference>
<sequence>MKQLLLVTMTLFTLTACSNNSEPAAFEQELEGSLTHVHGMGFNETGDRLLFGTHEGLKFSENGKWFETTKNMHDYMGFVAVDQGFYTSGHPGKQSDLPNPIGIQRSFDDGRSLESIDFEGESDIHFLAVGYYSHDIFIYNPDANSKLEAGYYLSENNGKTWTKLNGSNIKGNLFHVAIHPHESQYLAAATTDGIYFSKDKGKSFNLITNQSQGTAVYFNEDTLFYSTDNGQPSLVAYNWGTGKETNLNLPELKEDAPLFISQNPQSDEVLAIYTIKGSGFISTDGAKSWQMIINQETVEDVHDHDHSSNSADNTHQHHSSTGEVPDELENAENPTFETGSKAMIRTDHMPGMDGAEATISGAYHTTVYAVSYDPVNGGERVENHKWVVHEELLDAGTEPLAIGDTAVINTDHMPGMKGATATIDSVEETTVYMVDFIATDSGEEILNHKWVTEDELESLD</sequence>
<dbReference type="SUPFAM" id="SSF110296">
    <property type="entry name" value="Oligoxyloglucan reducing end-specific cellobiohydrolase"/>
    <property type="match status" value="1"/>
</dbReference>
<reference evidence="5" key="1">
    <citation type="journal article" date="2019" name="Int. J. Syst. Evol. Microbiol.">
        <title>The Global Catalogue of Microorganisms (GCM) 10K type strain sequencing project: providing services to taxonomists for standard genome sequencing and annotation.</title>
        <authorList>
            <consortium name="The Broad Institute Genomics Platform"/>
            <consortium name="The Broad Institute Genome Sequencing Center for Infectious Disease"/>
            <person name="Wu L."/>
            <person name="Ma J."/>
        </authorList>
    </citation>
    <scope>NUCLEOTIDE SEQUENCE [LARGE SCALE GENOMIC DNA]</scope>
    <source>
        <strain evidence="5">CCUG 37865</strain>
    </source>
</reference>
<evidence type="ECO:0000259" key="3">
    <source>
        <dbReference type="Pfam" id="PF07563"/>
    </source>
</evidence>
<dbReference type="NCBIfam" id="NF045728">
    <property type="entry name" value="glycosyl_F510_1955"/>
    <property type="match status" value="1"/>
</dbReference>
<dbReference type="Gene3D" id="2.30.30.1210">
    <property type="entry name" value="Domain of unknown function DUF1541"/>
    <property type="match status" value="1"/>
</dbReference>
<proteinExistence type="predicted"/>
<evidence type="ECO:0000256" key="2">
    <source>
        <dbReference type="SAM" id="SignalP"/>
    </source>
</evidence>
<dbReference type="Gene3D" id="2.130.10.10">
    <property type="entry name" value="YVTN repeat-like/Quinoprotein amine dehydrogenase"/>
    <property type="match status" value="1"/>
</dbReference>
<dbReference type="RefSeq" id="WP_390250691.1">
    <property type="nucleotide sequence ID" value="NZ_JBHSDT010000004.1"/>
</dbReference>
<feature type="chain" id="PRO_5046438493" evidence="2">
    <location>
        <begin position="19"/>
        <end position="460"/>
    </location>
</feature>
<evidence type="ECO:0000313" key="5">
    <source>
        <dbReference type="Proteomes" id="UP001595882"/>
    </source>
</evidence>
<evidence type="ECO:0000313" key="4">
    <source>
        <dbReference type="EMBL" id="MFC4402781.1"/>
    </source>
</evidence>
<feature type="domain" description="DUF1541" evidence="3">
    <location>
        <begin position="339"/>
        <end position="389"/>
    </location>
</feature>